<dbReference type="InterPro" id="IPR001128">
    <property type="entry name" value="Cyt_P450"/>
</dbReference>
<organism evidence="1 2">
    <name type="scientific">Rhizopogon vesiculosus</name>
    <dbReference type="NCBI Taxonomy" id="180088"/>
    <lineage>
        <taxon>Eukaryota</taxon>
        <taxon>Fungi</taxon>
        <taxon>Dikarya</taxon>
        <taxon>Basidiomycota</taxon>
        <taxon>Agaricomycotina</taxon>
        <taxon>Agaricomycetes</taxon>
        <taxon>Agaricomycetidae</taxon>
        <taxon>Boletales</taxon>
        <taxon>Suillineae</taxon>
        <taxon>Rhizopogonaceae</taxon>
        <taxon>Rhizopogon</taxon>
    </lineage>
</organism>
<dbReference type="AlphaFoldDB" id="A0A1J8PSP2"/>
<dbReference type="GO" id="GO:0020037">
    <property type="term" value="F:heme binding"/>
    <property type="evidence" value="ECO:0007669"/>
    <property type="project" value="InterPro"/>
</dbReference>
<dbReference type="Pfam" id="PF00067">
    <property type="entry name" value="p450"/>
    <property type="match status" value="1"/>
</dbReference>
<dbReference type="GO" id="GO:0004497">
    <property type="term" value="F:monooxygenase activity"/>
    <property type="evidence" value="ECO:0007669"/>
    <property type="project" value="InterPro"/>
</dbReference>
<proteinExistence type="predicted"/>
<dbReference type="Gene3D" id="1.10.630.10">
    <property type="entry name" value="Cytochrome P450"/>
    <property type="match status" value="1"/>
</dbReference>
<dbReference type="GO" id="GO:0005506">
    <property type="term" value="F:iron ion binding"/>
    <property type="evidence" value="ECO:0007669"/>
    <property type="project" value="InterPro"/>
</dbReference>
<dbReference type="EMBL" id="LVVM01004768">
    <property type="protein sequence ID" value="OJA12222.1"/>
    <property type="molecule type" value="Genomic_DNA"/>
</dbReference>
<dbReference type="STRING" id="180088.A0A1J8PSP2"/>
<accession>A0A1J8PSP2</accession>
<comment type="caution">
    <text evidence="1">The sequence shown here is derived from an EMBL/GenBank/DDBJ whole genome shotgun (WGS) entry which is preliminary data.</text>
</comment>
<evidence type="ECO:0000313" key="1">
    <source>
        <dbReference type="EMBL" id="OJA12222.1"/>
    </source>
</evidence>
<dbReference type="GO" id="GO:0016705">
    <property type="term" value="F:oxidoreductase activity, acting on paired donors, with incorporation or reduction of molecular oxygen"/>
    <property type="evidence" value="ECO:0007669"/>
    <property type="project" value="InterPro"/>
</dbReference>
<dbReference type="SUPFAM" id="SSF48264">
    <property type="entry name" value="Cytochrome P450"/>
    <property type="match status" value="1"/>
</dbReference>
<keyword evidence="2" id="KW-1185">Reference proteome</keyword>
<name>A0A1J8PSP2_9AGAM</name>
<dbReference type="OrthoDB" id="2685000at2759"/>
<protein>
    <submittedName>
        <fullName evidence="1">Uncharacterized protein</fullName>
    </submittedName>
</protein>
<dbReference type="Proteomes" id="UP000183567">
    <property type="component" value="Unassembled WGS sequence"/>
</dbReference>
<evidence type="ECO:0000313" key="2">
    <source>
        <dbReference type="Proteomes" id="UP000183567"/>
    </source>
</evidence>
<gene>
    <name evidence="1" type="ORF">AZE42_13287</name>
</gene>
<reference evidence="1 2" key="1">
    <citation type="submission" date="2016-03" db="EMBL/GenBank/DDBJ databases">
        <title>Comparative genomics of the ectomycorrhizal sister species Rhizopogon vinicolor and Rhizopogon vesiculosus (Basidiomycota: Boletales) reveals a divergence of the mating type B locus.</title>
        <authorList>
            <person name="Mujic A.B."/>
            <person name="Kuo A."/>
            <person name="Tritt A."/>
            <person name="Lipzen A."/>
            <person name="Chen C."/>
            <person name="Johnson J."/>
            <person name="Sharma A."/>
            <person name="Barry K."/>
            <person name="Grigoriev I.V."/>
            <person name="Spatafora J.W."/>
        </authorList>
    </citation>
    <scope>NUCLEOTIDE SEQUENCE [LARGE SCALE GENOMIC DNA]</scope>
    <source>
        <strain evidence="1 2">AM-OR11-056</strain>
    </source>
</reference>
<dbReference type="InterPro" id="IPR036396">
    <property type="entry name" value="Cyt_P450_sf"/>
</dbReference>
<sequence>MPALSVSAVSHTTSAKSQRLFQRSFRIDTAFRAMTLNEQKYPNPDEFKPERFLYEDGSSTSDTMPWGFGWDHRIFLATFSAQKTLDEHG</sequence>